<evidence type="ECO:0008006" key="4">
    <source>
        <dbReference type="Google" id="ProtNLM"/>
    </source>
</evidence>
<dbReference type="OrthoDB" id="7198805at2"/>
<keyword evidence="1" id="KW-1133">Transmembrane helix</keyword>
<sequence>MSERAQNDASGNAFPLVILAVVVIAGLALMFLSSSSSRIERSAIGTDGLAIWLQDQGIAVEKTAPEEIVGQKTPILRILPLYDTDLTVGRRETEELEAGSPRATLRNLSLAAFRSKIDSADTLVILPKWRSDMITSATADPDVLIPPGQMTIFGLWRGPTVAAAGDGFVQAPVTKDLTDEMLAGEAALYAPRVLSDIVDDACMPVLSLSGRGTLLARCDDLWGEGSSFYLLSDPDLVDNHGLANGDNAELAVAMIAPLAAGRPVYIDTTTYANITDTSGQDPRTRSLADLGRFFEYPFSLFWIGIVIASGLALWRGSRRFGAPLGEATALDMASKARTIAASARLLRLAGSQSDLVSAYIRARMETLDGIVLGAARRPMAADAVASEIIRRVRHRVPETAQRLAEAYGQLAGDGPETHQRLAALIPFEEAFQETLDAFGYAARPTRPADR</sequence>
<dbReference type="STRING" id="1122214.Mame_00383"/>
<feature type="transmembrane region" description="Helical" evidence="1">
    <location>
        <begin position="12"/>
        <end position="32"/>
    </location>
</feature>
<organism evidence="2 3">
    <name type="scientific">Martelella mediterranea DSM 17316</name>
    <dbReference type="NCBI Taxonomy" id="1122214"/>
    <lineage>
        <taxon>Bacteria</taxon>
        <taxon>Pseudomonadati</taxon>
        <taxon>Pseudomonadota</taxon>
        <taxon>Alphaproteobacteria</taxon>
        <taxon>Hyphomicrobiales</taxon>
        <taxon>Aurantimonadaceae</taxon>
        <taxon>Martelella</taxon>
    </lineage>
</organism>
<protein>
    <recommendedName>
        <fullName evidence="4">DUF4350 domain-containing protein</fullName>
    </recommendedName>
</protein>
<evidence type="ECO:0000256" key="1">
    <source>
        <dbReference type="SAM" id="Phobius"/>
    </source>
</evidence>
<gene>
    <name evidence="2" type="ORF">Mame_00383</name>
</gene>
<keyword evidence="1" id="KW-0812">Transmembrane</keyword>
<reference evidence="2 3" key="1">
    <citation type="submission" date="2017-03" db="EMBL/GenBank/DDBJ databases">
        <title>Foreign affairs: Plasmid Transfer between Roseobacters and Rhizobia.</title>
        <authorList>
            <person name="Bartling P."/>
            <person name="Bunk B."/>
            <person name="Overmann J."/>
            <person name="Brinkmann H."/>
            <person name="Petersen J."/>
        </authorList>
    </citation>
    <scope>NUCLEOTIDE SEQUENCE [LARGE SCALE GENOMIC DNA]</scope>
    <source>
        <strain evidence="2 3">MACL11</strain>
    </source>
</reference>
<dbReference type="AlphaFoldDB" id="A0A1U9YWF0"/>
<dbReference type="Proteomes" id="UP000191135">
    <property type="component" value="Chromosome"/>
</dbReference>
<proteinExistence type="predicted"/>
<dbReference type="eggNOG" id="ENOG502ZSFJ">
    <property type="taxonomic scope" value="Bacteria"/>
</dbReference>
<accession>A0A1U9YWF0</accession>
<feature type="transmembrane region" description="Helical" evidence="1">
    <location>
        <begin position="293"/>
        <end position="314"/>
    </location>
</feature>
<evidence type="ECO:0000313" key="3">
    <source>
        <dbReference type="Proteomes" id="UP000191135"/>
    </source>
</evidence>
<dbReference type="EMBL" id="CP020330">
    <property type="protein sequence ID" value="AQZ49766.1"/>
    <property type="molecule type" value="Genomic_DNA"/>
</dbReference>
<keyword evidence="3" id="KW-1185">Reference proteome</keyword>
<evidence type="ECO:0000313" key="2">
    <source>
        <dbReference type="EMBL" id="AQZ49766.1"/>
    </source>
</evidence>
<dbReference type="KEGG" id="mmed:Mame_00383"/>
<dbReference type="RefSeq" id="WP_018064621.1">
    <property type="nucleotide sequence ID" value="NZ_AQWH01000008.1"/>
</dbReference>
<name>A0A1U9YWF0_9HYPH</name>
<keyword evidence="1" id="KW-0472">Membrane</keyword>